<protein>
    <submittedName>
        <fullName evidence="4">Uncharacterized protein</fullName>
    </submittedName>
</protein>
<feature type="domain" description="ATP adenylyltransferase C-terminal" evidence="2">
    <location>
        <begin position="213"/>
        <end position="339"/>
    </location>
</feature>
<dbReference type="AlphaFoldDB" id="G7DX19"/>
<dbReference type="Pfam" id="PF09830">
    <property type="entry name" value="ATP_transf"/>
    <property type="match status" value="1"/>
</dbReference>
<dbReference type="InterPro" id="IPR043171">
    <property type="entry name" value="Ap4A_phos1/2-like"/>
</dbReference>
<dbReference type="InterPro" id="IPR009163">
    <property type="entry name" value="Ap4A_phos1/2"/>
</dbReference>
<dbReference type="OMA" id="DPFENPP"/>
<evidence type="ECO:0000256" key="1">
    <source>
        <dbReference type="PIRSR" id="PIRSR000846-1"/>
    </source>
</evidence>
<dbReference type="RefSeq" id="XP_014566650.1">
    <property type="nucleotide sequence ID" value="XM_014711164.1"/>
</dbReference>
<keyword evidence="5" id="KW-1185">Reference proteome</keyword>
<dbReference type="GO" id="GO:0009117">
    <property type="term" value="P:nucleotide metabolic process"/>
    <property type="evidence" value="ECO:0007669"/>
    <property type="project" value="InterPro"/>
</dbReference>
<dbReference type="InterPro" id="IPR036265">
    <property type="entry name" value="HIT-like_sf"/>
</dbReference>
<dbReference type="eggNOG" id="ENOG502QRAQ">
    <property type="taxonomic scope" value="Eukaryota"/>
</dbReference>
<dbReference type="InParanoid" id="G7DX19"/>
<comment type="caution">
    <text evidence="4">The sequence shown here is derived from an EMBL/GenBank/DDBJ whole genome shotgun (WGS) entry which is preliminary data.</text>
</comment>
<feature type="domain" description="Ap4A phosphorylase 1/2 N-terminal" evidence="3">
    <location>
        <begin position="3"/>
        <end position="179"/>
    </location>
</feature>
<evidence type="ECO:0000313" key="4">
    <source>
        <dbReference type="EMBL" id="GAA95116.1"/>
    </source>
</evidence>
<dbReference type="EMBL" id="BABT02000054">
    <property type="protein sequence ID" value="GAA95116.1"/>
    <property type="molecule type" value="Genomic_DNA"/>
</dbReference>
<dbReference type="Proteomes" id="UP000009131">
    <property type="component" value="Unassembled WGS sequence"/>
</dbReference>
<dbReference type="OrthoDB" id="10267950at2759"/>
<evidence type="ECO:0000259" key="3">
    <source>
        <dbReference type="Pfam" id="PF19327"/>
    </source>
</evidence>
<dbReference type="Pfam" id="PF19327">
    <property type="entry name" value="Ap4A_phos_N"/>
    <property type="match status" value="1"/>
</dbReference>
<dbReference type="Gene3D" id="3.30.428.70">
    <property type="match status" value="1"/>
</dbReference>
<dbReference type="SUPFAM" id="SSF54197">
    <property type="entry name" value="HIT-like"/>
    <property type="match status" value="1"/>
</dbReference>
<sequence>MQELVGKLHRQYDVAVQSGDLIFTDSTVKGITQGELEYEVRFAPALAKKPTAAKPAQSKQDKPADPFAAPYVPALHVDEVTVKAELEDGESDEQSFVVLLNKFCVQPRHFLLVTKEFVSQRLPLSPLEIYTTVKILHTLANPAATIQAEPHLAFFNCGELSGASQPHKHIQFIALPSGKTPFDKIIRDAKPKDASAKLDAQDRKLSAFTVSVLPFAHYITPIEFDPDDSVANTAGGLLARYLLLLDLAAENISQLQQQDDVDKSKLPSSASRMSYNLVVTLDYLMLVPRSQEKFESGASEAVPLNSLAFAGMPLVKSQEQLDTFAGGDIAKALASVCFPVARG</sequence>
<reference evidence="4 5" key="1">
    <citation type="journal article" date="2011" name="J. Gen. Appl. Microbiol.">
        <title>Draft genome sequencing of the enigmatic basidiomycete Mixia osmundae.</title>
        <authorList>
            <person name="Nishida H."/>
            <person name="Nagatsuka Y."/>
            <person name="Sugiyama J."/>
        </authorList>
    </citation>
    <scope>NUCLEOTIDE SEQUENCE [LARGE SCALE GENOMIC DNA]</scope>
    <source>
        <strain evidence="5">CBS 9802 / IAM 14324 / JCM 22182 / KY 12970</strain>
    </source>
</reference>
<name>G7DX19_MIXOS</name>
<dbReference type="PIRSF" id="PIRSF000846">
    <property type="entry name" value="ATP_adenylyltr"/>
    <property type="match status" value="1"/>
</dbReference>
<gene>
    <name evidence="4" type="primary">Mo01771</name>
    <name evidence="4" type="ORF">E5Q_01771</name>
</gene>
<accession>G7DX19</accession>
<dbReference type="InterPro" id="IPR045759">
    <property type="entry name" value="Ap4A_phos1/2_N"/>
</dbReference>
<feature type="active site" description="Nucleophile" evidence="1">
    <location>
        <position position="169"/>
    </location>
</feature>
<dbReference type="STRING" id="764103.G7DX19"/>
<evidence type="ECO:0000313" key="5">
    <source>
        <dbReference type="Proteomes" id="UP000009131"/>
    </source>
</evidence>
<proteinExistence type="predicted"/>
<dbReference type="PANTHER" id="PTHR38420">
    <property type="entry name" value="AP-4-A PHOSPHORYLASE II"/>
    <property type="match status" value="1"/>
</dbReference>
<dbReference type="GO" id="GO:0003877">
    <property type="term" value="F:ATP:ADP adenylyltransferase activity"/>
    <property type="evidence" value="ECO:0007669"/>
    <property type="project" value="InterPro"/>
</dbReference>
<reference evidence="4 5" key="2">
    <citation type="journal article" date="2012" name="Open Biol.">
        <title>Characteristics of nucleosomes and linker DNA regions on the genome of the basidiomycete Mixia osmundae revealed by mono- and dinucleosome mapping.</title>
        <authorList>
            <person name="Nishida H."/>
            <person name="Kondo S."/>
            <person name="Matsumoto T."/>
            <person name="Suzuki Y."/>
            <person name="Yoshikawa H."/>
            <person name="Taylor T.D."/>
            <person name="Sugiyama J."/>
        </authorList>
    </citation>
    <scope>NUCLEOTIDE SEQUENCE [LARGE SCALE GENOMIC DNA]</scope>
    <source>
        <strain evidence="5">CBS 9802 / IAM 14324 / JCM 22182 / KY 12970</strain>
    </source>
</reference>
<evidence type="ECO:0000259" key="2">
    <source>
        <dbReference type="Pfam" id="PF09830"/>
    </source>
</evidence>
<dbReference type="HOGENOM" id="CLU_049915_1_1_1"/>
<dbReference type="InterPro" id="IPR019200">
    <property type="entry name" value="ATP_adenylylTrfase_C"/>
</dbReference>
<dbReference type="GO" id="GO:0005524">
    <property type="term" value="F:ATP binding"/>
    <property type="evidence" value="ECO:0007669"/>
    <property type="project" value="InterPro"/>
</dbReference>
<dbReference type="PANTHER" id="PTHR38420:SF1">
    <property type="entry name" value="PUTATIVE (AFU_ORTHOLOGUE AFUA_5G14690)-RELATED"/>
    <property type="match status" value="1"/>
</dbReference>
<organism evidence="4 5">
    <name type="scientific">Mixia osmundae (strain CBS 9802 / IAM 14324 / JCM 22182 / KY 12970)</name>
    <dbReference type="NCBI Taxonomy" id="764103"/>
    <lineage>
        <taxon>Eukaryota</taxon>
        <taxon>Fungi</taxon>
        <taxon>Dikarya</taxon>
        <taxon>Basidiomycota</taxon>
        <taxon>Pucciniomycotina</taxon>
        <taxon>Mixiomycetes</taxon>
        <taxon>Mixiales</taxon>
        <taxon>Mixiaceae</taxon>
        <taxon>Mixia</taxon>
    </lineage>
</organism>